<sequence length="171" mass="18048">MRFLRCKSSRDKSGRVNDRNPGPTLHGVTGGHGGKGGRIGGAGGFGEAMNIAVEEVYRFRRIFGGTGGHGGEGASQGGDGGIGQGPSFGSKLVPAQRAGDIPTLSVAEFCREYRLSDRIRTLLDEQGFETAAALLEVSDVSLLEDGFKKGQIAEIKRALKELLFRQGVLPC</sequence>
<feature type="compositionally biased region" description="Basic and acidic residues" evidence="1">
    <location>
        <begin position="8"/>
        <end position="18"/>
    </location>
</feature>
<proteinExistence type="predicted"/>
<reference evidence="2" key="1">
    <citation type="submission" date="2023-03" db="EMBL/GenBank/DDBJ databases">
        <title>Massive genome expansion in bonnet fungi (Mycena s.s.) driven by repeated elements and novel gene families across ecological guilds.</title>
        <authorList>
            <consortium name="Lawrence Berkeley National Laboratory"/>
            <person name="Harder C.B."/>
            <person name="Miyauchi S."/>
            <person name="Viragh M."/>
            <person name="Kuo A."/>
            <person name="Thoen E."/>
            <person name="Andreopoulos B."/>
            <person name="Lu D."/>
            <person name="Skrede I."/>
            <person name="Drula E."/>
            <person name="Henrissat B."/>
            <person name="Morin E."/>
            <person name="Kohler A."/>
            <person name="Barry K."/>
            <person name="LaButti K."/>
            <person name="Morin E."/>
            <person name="Salamov A."/>
            <person name="Lipzen A."/>
            <person name="Mereny Z."/>
            <person name="Hegedus B."/>
            <person name="Baldrian P."/>
            <person name="Stursova M."/>
            <person name="Weitz H."/>
            <person name="Taylor A."/>
            <person name="Grigoriev I.V."/>
            <person name="Nagy L.G."/>
            <person name="Martin F."/>
            <person name="Kauserud H."/>
        </authorList>
    </citation>
    <scope>NUCLEOTIDE SEQUENCE</scope>
    <source>
        <strain evidence="2">CBHHK188m</strain>
    </source>
</reference>
<organism evidence="2 3">
    <name type="scientific">Mycena maculata</name>
    <dbReference type="NCBI Taxonomy" id="230809"/>
    <lineage>
        <taxon>Eukaryota</taxon>
        <taxon>Fungi</taxon>
        <taxon>Dikarya</taxon>
        <taxon>Basidiomycota</taxon>
        <taxon>Agaricomycotina</taxon>
        <taxon>Agaricomycetes</taxon>
        <taxon>Agaricomycetidae</taxon>
        <taxon>Agaricales</taxon>
        <taxon>Marasmiineae</taxon>
        <taxon>Mycenaceae</taxon>
        <taxon>Mycena</taxon>
    </lineage>
</organism>
<protein>
    <recommendedName>
        <fullName evidence="4">SAM domain-containing protein</fullName>
    </recommendedName>
</protein>
<name>A0AAD7ILV9_9AGAR</name>
<dbReference type="Proteomes" id="UP001215280">
    <property type="component" value="Unassembled WGS sequence"/>
</dbReference>
<keyword evidence="3" id="KW-1185">Reference proteome</keyword>
<accession>A0AAD7ILV9</accession>
<evidence type="ECO:0008006" key="4">
    <source>
        <dbReference type="Google" id="ProtNLM"/>
    </source>
</evidence>
<dbReference type="AlphaFoldDB" id="A0AAD7ILV9"/>
<evidence type="ECO:0000313" key="3">
    <source>
        <dbReference type="Proteomes" id="UP001215280"/>
    </source>
</evidence>
<gene>
    <name evidence="2" type="ORF">DFH07DRAFT_834799</name>
</gene>
<evidence type="ECO:0000256" key="1">
    <source>
        <dbReference type="SAM" id="MobiDB-lite"/>
    </source>
</evidence>
<feature type="region of interest" description="Disordered" evidence="1">
    <location>
        <begin position="68"/>
        <end position="89"/>
    </location>
</feature>
<dbReference type="EMBL" id="JARJLG010000108">
    <property type="protein sequence ID" value="KAJ7744241.1"/>
    <property type="molecule type" value="Genomic_DNA"/>
</dbReference>
<comment type="caution">
    <text evidence="2">The sequence shown here is derived from an EMBL/GenBank/DDBJ whole genome shotgun (WGS) entry which is preliminary data.</text>
</comment>
<feature type="compositionally biased region" description="Gly residues" evidence="1">
    <location>
        <begin position="28"/>
        <end position="39"/>
    </location>
</feature>
<evidence type="ECO:0000313" key="2">
    <source>
        <dbReference type="EMBL" id="KAJ7744241.1"/>
    </source>
</evidence>
<feature type="region of interest" description="Disordered" evidence="1">
    <location>
        <begin position="1"/>
        <end position="39"/>
    </location>
</feature>
<feature type="compositionally biased region" description="Gly residues" evidence="1">
    <location>
        <begin position="68"/>
        <end position="86"/>
    </location>
</feature>